<reference evidence="1" key="1">
    <citation type="submission" date="2018-02" db="EMBL/GenBank/DDBJ databases">
        <title>Rhizophora mucronata_Transcriptome.</title>
        <authorList>
            <person name="Meera S.P."/>
            <person name="Sreeshan A."/>
            <person name="Augustine A."/>
        </authorList>
    </citation>
    <scope>NUCLEOTIDE SEQUENCE</scope>
    <source>
        <tissue evidence="1">Leaf</tissue>
    </source>
</reference>
<organism evidence="1">
    <name type="scientific">Rhizophora mucronata</name>
    <name type="common">Asiatic mangrove</name>
    <dbReference type="NCBI Taxonomy" id="61149"/>
    <lineage>
        <taxon>Eukaryota</taxon>
        <taxon>Viridiplantae</taxon>
        <taxon>Streptophyta</taxon>
        <taxon>Embryophyta</taxon>
        <taxon>Tracheophyta</taxon>
        <taxon>Spermatophyta</taxon>
        <taxon>Magnoliopsida</taxon>
        <taxon>eudicotyledons</taxon>
        <taxon>Gunneridae</taxon>
        <taxon>Pentapetalae</taxon>
        <taxon>rosids</taxon>
        <taxon>fabids</taxon>
        <taxon>Malpighiales</taxon>
        <taxon>Rhizophoraceae</taxon>
        <taxon>Rhizophora</taxon>
    </lineage>
</organism>
<protein>
    <submittedName>
        <fullName evidence="1">Uncharacterized protein</fullName>
    </submittedName>
</protein>
<proteinExistence type="predicted"/>
<sequence length="29" mass="3476">MLRLGNCELLQKMLRRKFGFGYGVFIKQE</sequence>
<accession>A0A2P2PI96</accession>
<dbReference type="EMBL" id="GGEC01073996">
    <property type="protein sequence ID" value="MBX54480.1"/>
    <property type="molecule type" value="Transcribed_RNA"/>
</dbReference>
<dbReference type="AlphaFoldDB" id="A0A2P2PI96"/>
<name>A0A2P2PI96_RHIMU</name>
<evidence type="ECO:0000313" key="1">
    <source>
        <dbReference type="EMBL" id="MBX54480.1"/>
    </source>
</evidence>